<accession>A0A2P5E4I9</accession>
<keyword evidence="2" id="KW-1185">Reference proteome</keyword>
<sequence>MESLFASNNPRQAKVGYFWVHLLVWKNIAGFQISTNDPQPGVLVKIKKPSSYSYNDVKACLRVQNHALCVILQFSCQNIL</sequence>
<comment type="caution">
    <text evidence="1">The sequence shown here is derived from an EMBL/GenBank/DDBJ whole genome shotgun (WGS) entry which is preliminary data.</text>
</comment>
<protein>
    <submittedName>
        <fullName evidence="1">Uncharacterized protein</fullName>
    </submittedName>
</protein>
<dbReference type="OrthoDB" id="10289881at2759"/>
<evidence type="ECO:0000313" key="2">
    <source>
        <dbReference type="Proteomes" id="UP000237105"/>
    </source>
</evidence>
<dbReference type="EMBL" id="JXTB01000001">
    <property type="protein sequence ID" value="PON80467.1"/>
    <property type="molecule type" value="Genomic_DNA"/>
</dbReference>
<reference evidence="2" key="1">
    <citation type="submission" date="2016-06" db="EMBL/GenBank/DDBJ databases">
        <title>Parallel loss of symbiosis genes in relatives of nitrogen-fixing non-legume Parasponia.</title>
        <authorList>
            <person name="Van Velzen R."/>
            <person name="Holmer R."/>
            <person name="Bu F."/>
            <person name="Rutten L."/>
            <person name="Van Zeijl A."/>
            <person name="Liu W."/>
            <person name="Santuari L."/>
            <person name="Cao Q."/>
            <person name="Sharma T."/>
            <person name="Shen D."/>
            <person name="Roswanjaya Y."/>
            <person name="Wardhani T."/>
            <person name="Kalhor M.S."/>
            <person name="Jansen J."/>
            <person name="Van den Hoogen J."/>
            <person name="Gungor B."/>
            <person name="Hartog M."/>
            <person name="Hontelez J."/>
            <person name="Verver J."/>
            <person name="Yang W.-C."/>
            <person name="Schijlen E."/>
            <person name="Repin R."/>
            <person name="Schilthuizen M."/>
            <person name="Schranz E."/>
            <person name="Heidstra R."/>
            <person name="Miyata K."/>
            <person name="Fedorova E."/>
            <person name="Kohlen W."/>
            <person name="Bisseling T."/>
            <person name="Smit S."/>
            <person name="Geurts R."/>
        </authorList>
    </citation>
    <scope>NUCLEOTIDE SEQUENCE [LARGE SCALE GENOMIC DNA]</scope>
    <source>
        <strain evidence="2">cv. WU1-14</strain>
    </source>
</reference>
<gene>
    <name evidence="1" type="ORF">PanWU01x14_000230</name>
</gene>
<organism evidence="1 2">
    <name type="scientific">Parasponia andersonii</name>
    <name type="common">Sponia andersonii</name>
    <dbReference type="NCBI Taxonomy" id="3476"/>
    <lineage>
        <taxon>Eukaryota</taxon>
        <taxon>Viridiplantae</taxon>
        <taxon>Streptophyta</taxon>
        <taxon>Embryophyta</taxon>
        <taxon>Tracheophyta</taxon>
        <taxon>Spermatophyta</taxon>
        <taxon>Magnoliopsida</taxon>
        <taxon>eudicotyledons</taxon>
        <taxon>Gunneridae</taxon>
        <taxon>Pentapetalae</taxon>
        <taxon>rosids</taxon>
        <taxon>fabids</taxon>
        <taxon>Rosales</taxon>
        <taxon>Cannabaceae</taxon>
        <taxon>Parasponia</taxon>
    </lineage>
</organism>
<dbReference type="Proteomes" id="UP000237105">
    <property type="component" value="Unassembled WGS sequence"/>
</dbReference>
<evidence type="ECO:0000313" key="1">
    <source>
        <dbReference type="EMBL" id="PON80467.1"/>
    </source>
</evidence>
<name>A0A2P5E4I9_PARAD</name>
<dbReference type="AlphaFoldDB" id="A0A2P5E4I9"/>
<proteinExistence type="predicted"/>